<sequence>MAADTDTVWSCFVPRELPRFAKREISPAPASKKALFKRLSCLPAFLPRKLMHMRLDKATGAKCFMLSAEILQITKHQGYVWDWTPLGFDRNACHIGKRFQHVATFRNCGKIHCKMLSQKVMYAAYMVFKLGPTSFYGIDYPFQEASISVGGRGSTSIVCLQSCMEDEGDGGESPRIHVLESPDRAHRVVRCPRVITLGEDMVLPRKRADDWMEVELGEFYNEEGYDEDVSVSLTETTVTKKYGLIVMGVEFRNRLQKPTGL</sequence>
<keyword evidence="2" id="KW-1185">Reference proteome</keyword>
<dbReference type="PANTHER" id="PTHR32278:SF133">
    <property type="entry name" value="F-BOX DOMAIN-CONTAINING PROTEIN"/>
    <property type="match status" value="1"/>
</dbReference>
<organism evidence="1 2">
    <name type="scientific">Triticum turgidum subsp. durum</name>
    <name type="common">Durum wheat</name>
    <name type="synonym">Triticum durum</name>
    <dbReference type="NCBI Taxonomy" id="4567"/>
    <lineage>
        <taxon>Eukaryota</taxon>
        <taxon>Viridiplantae</taxon>
        <taxon>Streptophyta</taxon>
        <taxon>Embryophyta</taxon>
        <taxon>Tracheophyta</taxon>
        <taxon>Spermatophyta</taxon>
        <taxon>Magnoliopsida</taxon>
        <taxon>Liliopsida</taxon>
        <taxon>Poales</taxon>
        <taxon>Poaceae</taxon>
        <taxon>BOP clade</taxon>
        <taxon>Pooideae</taxon>
        <taxon>Triticodae</taxon>
        <taxon>Triticeae</taxon>
        <taxon>Triticinae</taxon>
        <taxon>Triticum</taxon>
    </lineage>
</organism>
<name>A0A9R1B4J9_TRITD</name>
<dbReference type="Proteomes" id="UP000324705">
    <property type="component" value="Chromosome 6A"/>
</dbReference>
<protein>
    <submittedName>
        <fullName evidence="1">Uncharacterized protein</fullName>
    </submittedName>
</protein>
<evidence type="ECO:0000313" key="2">
    <source>
        <dbReference type="Proteomes" id="UP000324705"/>
    </source>
</evidence>
<dbReference type="Gramene" id="TRITD6Av1G217820.1">
    <property type="protein sequence ID" value="TRITD6Av1G217820.1"/>
    <property type="gene ID" value="TRITD6Av1G217820"/>
</dbReference>
<dbReference type="InterPro" id="IPR025886">
    <property type="entry name" value="PP2-like"/>
</dbReference>
<dbReference type="Pfam" id="PF14299">
    <property type="entry name" value="PP2"/>
    <property type="match status" value="1"/>
</dbReference>
<dbReference type="AlphaFoldDB" id="A0A9R1B4J9"/>
<dbReference type="PANTHER" id="PTHR32278">
    <property type="entry name" value="F-BOX DOMAIN-CONTAINING PROTEIN"/>
    <property type="match status" value="1"/>
</dbReference>
<reference evidence="1 2" key="1">
    <citation type="submission" date="2017-09" db="EMBL/GenBank/DDBJ databases">
        <authorList>
            <consortium name="International Durum Wheat Genome Sequencing Consortium (IDWGSC)"/>
            <person name="Milanesi L."/>
        </authorList>
    </citation>
    <scope>NUCLEOTIDE SEQUENCE [LARGE SCALE GENOMIC DNA]</scope>
    <source>
        <strain evidence="2">cv. Svevo</strain>
    </source>
</reference>
<dbReference type="EMBL" id="LT934121">
    <property type="protein sequence ID" value="VAI51270.1"/>
    <property type="molecule type" value="Genomic_DNA"/>
</dbReference>
<accession>A0A9R1B4J9</accession>
<dbReference type="OMA" id="RNACHIG"/>
<evidence type="ECO:0000313" key="1">
    <source>
        <dbReference type="EMBL" id="VAI51270.1"/>
    </source>
</evidence>
<proteinExistence type="predicted"/>
<gene>
    <name evidence="1" type="ORF">TRITD_6Av1G217820</name>
</gene>